<sequence>MSEREVVVDGFRWSISDLGAGPPVVMCHGFPGLGFSYRHQSRALADSGFRALAPDMPGYGRTDTPVTIDDYANDRVADQLVGLLDTLGEDRAVFVGHDFGAPVAWTLALRHPERVSGLVLLAVPYAPDRFPARPSELYAAVARKHFLHIHYFQEPGVADRELDADPRRFLHRLFHALSGDYHYLDIWQHPSEGNGYLDVLPHAPPLPWSWLSQAEFDHYVRVFSATGFTGGLDWYRAYDANWERSVDLDGAPIEVPTLFIAGARDPVLAMSGSAALDRMREAVPDLRGVHILEGAGHFVQQERPTEVNTLLLDFVTDLDVTGSAGH</sequence>
<keyword evidence="1 3" id="KW-0378">Hydrolase</keyword>
<dbReference type="SUPFAM" id="SSF53474">
    <property type="entry name" value="alpha/beta-Hydrolases"/>
    <property type="match status" value="1"/>
</dbReference>
<protein>
    <submittedName>
        <fullName evidence="3">Hydrolase</fullName>
    </submittedName>
</protein>
<gene>
    <name evidence="3" type="ORF">CBI38_30310</name>
</gene>
<dbReference type="GO" id="GO:0016787">
    <property type="term" value="F:hydrolase activity"/>
    <property type="evidence" value="ECO:0007669"/>
    <property type="project" value="UniProtKB-KW"/>
</dbReference>
<dbReference type="EMBL" id="CP021354">
    <property type="protein sequence ID" value="AWK75210.1"/>
    <property type="molecule type" value="Genomic_DNA"/>
</dbReference>
<name>A0A2S2C2X4_9NOCA</name>
<evidence type="ECO:0000259" key="2">
    <source>
        <dbReference type="Pfam" id="PF00561"/>
    </source>
</evidence>
<dbReference type="RefSeq" id="WP_109334723.1">
    <property type="nucleotide sequence ID" value="NZ_CP021354.1"/>
</dbReference>
<reference evidence="3 4" key="1">
    <citation type="submission" date="2017-05" db="EMBL/GenBank/DDBJ databases">
        <title>Isolation of Rhodococcus sp. S2-17 biodegrading of BP-3.</title>
        <authorList>
            <person name="Lee Y."/>
            <person name="Kim K.H."/>
            <person name="Chun B.H."/>
            <person name="Jung H.S."/>
            <person name="Jeon C.O."/>
        </authorList>
    </citation>
    <scope>NUCLEOTIDE SEQUENCE [LARGE SCALE GENOMIC DNA]</scope>
    <source>
        <strain evidence="3 4">S2-17</strain>
    </source>
</reference>
<evidence type="ECO:0000313" key="4">
    <source>
        <dbReference type="Proteomes" id="UP000245711"/>
    </source>
</evidence>
<dbReference type="AlphaFoldDB" id="A0A2S2C2X4"/>
<dbReference type="Pfam" id="PF00561">
    <property type="entry name" value="Abhydrolase_1"/>
    <property type="match status" value="1"/>
</dbReference>
<dbReference type="Gene3D" id="3.40.50.1820">
    <property type="entry name" value="alpha/beta hydrolase"/>
    <property type="match status" value="1"/>
</dbReference>
<dbReference type="Proteomes" id="UP000245711">
    <property type="component" value="Chromosome"/>
</dbReference>
<proteinExistence type="predicted"/>
<evidence type="ECO:0000256" key="1">
    <source>
        <dbReference type="ARBA" id="ARBA00022801"/>
    </source>
</evidence>
<dbReference type="OrthoDB" id="2987348at2"/>
<organism evidence="3 4">
    <name type="scientific">Rhodococcus oxybenzonivorans</name>
    <dbReference type="NCBI Taxonomy" id="1990687"/>
    <lineage>
        <taxon>Bacteria</taxon>
        <taxon>Bacillati</taxon>
        <taxon>Actinomycetota</taxon>
        <taxon>Actinomycetes</taxon>
        <taxon>Mycobacteriales</taxon>
        <taxon>Nocardiaceae</taxon>
        <taxon>Rhodococcus</taxon>
    </lineage>
</organism>
<dbReference type="PRINTS" id="PR00412">
    <property type="entry name" value="EPOXHYDRLASE"/>
</dbReference>
<accession>A0A2S2C2X4</accession>
<dbReference type="InterPro" id="IPR029058">
    <property type="entry name" value="AB_hydrolase_fold"/>
</dbReference>
<feature type="domain" description="AB hydrolase-1" evidence="2">
    <location>
        <begin position="22"/>
        <end position="303"/>
    </location>
</feature>
<dbReference type="InterPro" id="IPR000073">
    <property type="entry name" value="AB_hydrolase_1"/>
</dbReference>
<dbReference type="PANTHER" id="PTHR43329">
    <property type="entry name" value="EPOXIDE HYDROLASE"/>
    <property type="match status" value="1"/>
</dbReference>
<dbReference type="PRINTS" id="PR00111">
    <property type="entry name" value="ABHYDROLASE"/>
</dbReference>
<dbReference type="InterPro" id="IPR000639">
    <property type="entry name" value="Epox_hydrolase-like"/>
</dbReference>
<keyword evidence="4" id="KW-1185">Reference proteome</keyword>
<evidence type="ECO:0000313" key="3">
    <source>
        <dbReference type="EMBL" id="AWK75210.1"/>
    </source>
</evidence>
<dbReference type="KEGG" id="roz:CBI38_30310"/>